<dbReference type="AlphaFoldDB" id="S0KMK6"/>
<dbReference type="Proteomes" id="UP000015961">
    <property type="component" value="Unassembled WGS sequence"/>
</dbReference>
<sequence length="259" mass="29916">MDIRIDNDWDLQPIKGDTGKAYIGIRADDKVFIKRNTTPMLAALSKEGITPKLVWTKRVGNGDTLSAQEWLEGRLLTADEIGERNDVIDVLYHLHHSNSLKDILTKIGGQTRSPRQMLDAYTHELPSELATHSFLIMVQEYLTTYLPVFKADEKTVVHGDVHCRNWLVCENYLYLVDWDSIMFADPAYDIATVLGHYVPTSLWSRWLVSYGIQPEPVFLEKVYWYALLNLLEEIKKYALRNETKQMNAAILQLKRIYRG</sequence>
<organism evidence="2 3">
    <name type="scientific">Enterococcus sulfureus ATCC 49903</name>
    <dbReference type="NCBI Taxonomy" id="1140003"/>
    <lineage>
        <taxon>Bacteria</taxon>
        <taxon>Bacillati</taxon>
        <taxon>Bacillota</taxon>
        <taxon>Bacilli</taxon>
        <taxon>Lactobacillales</taxon>
        <taxon>Enterococcaceae</taxon>
        <taxon>Enterococcus</taxon>
    </lineage>
</organism>
<dbReference type="SUPFAM" id="SSF56112">
    <property type="entry name" value="Protein kinase-like (PK-like)"/>
    <property type="match status" value="1"/>
</dbReference>
<name>S0KMK6_9ENTE</name>
<dbReference type="RefSeq" id="WP_016186286.1">
    <property type="nucleotide sequence ID" value="NZ_ASWO01000007.1"/>
</dbReference>
<dbReference type="GO" id="GO:0016740">
    <property type="term" value="F:transferase activity"/>
    <property type="evidence" value="ECO:0007669"/>
    <property type="project" value="UniProtKB-KW"/>
</dbReference>
<evidence type="ECO:0000313" key="2">
    <source>
        <dbReference type="EMBL" id="EOT83115.1"/>
    </source>
</evidence>
<accession>S0KMK6</accession>
<dbReference type="Gene3D" id="3.90.1200.10">
    <property type="match status" value="1"/>
</dbReference>
<protein>
    <submittedName>
        <fullName evidence="2">Phosphotransferase</fullName>
    </submittedName>
</protein>
<dbReference type="InterPro" id="IPR011009">
    <property type="entry name" value="Kinase-like_dom_sf"/>
</dbReference>
<dbReference type="EMBL" id="ASWO01000007">
    <property type="protein sequence ID" value="EOT83115.1"/>
    <property type="molecule type" value="Genomic_DNA"/>
</dbReference>
<dbReference type="PANTHER" id="PTHR40086">
    <property type="entry name" value="PHOSPHOTRANSFERASE YTMP-RELATED"/>
    <property type="match status" value="1"/>
</dbReference>
<proteinExistence type="predicted"/>
<evidence type="ECO:0000259" key="1">
    <source>
        <dbReference type="Pfam" id="PF01636"/>
    </source>
</evidence>
<dbReference type="PATRIC" id="fig|1140003.3.peg.1788"/>
<dbReference type="eggNOG" id="COG0510">
    <property type="taxonomic scope" value="Bacteria"/>
</dbReference>
<gene>
    <name evidence="2" type="ORF">I573_02228</name>
</gene>
<feature type="domain" description="Aminoglycoside phosphotransferase" evidence="1">
    <location>
        <begin position="40"/>
        <end position="213"/>
    </location>
</feature>
<dbReference type="OrthoDB" id="3171511at2"/>
<evidence type="ECO:0000313" key="3">
    <source>
        <dbReference type="Proteomes" id="UP000015961"/>
    </source>
</evidence>
<dbReference type="Pfam" id="PF01636">
    <property type="entry name" value="APH"/>
    <property type="match status" value="1"/>
</dbReference>
<comment type="caution">
    <text evidence="2">The sequence shown here is derived from an EMBL/GenBank/DDBJ whole genome shotgun (WGS) entry which is preliminary data.</text>
</comment>
<keyword evidence="3" id="KW-1185">Reference proteome</keyword>
<keyword evidence="2" id="KW-0808">Transferase</keyword>
<dbReference type="InterPro" id="IPR002575">
    <property type="entry name" value="Aminoglycoside_PTrfase"/>
</dbReference>
<dbReference type="STRING" id="1140003.OMY_01854"/>
<reference evidence="2 3" key="1">
    <citation type="submission" date="2013-03" db="EMBL/GenBank/DDBJ databases">
        <title>The Genome Sequence of Enterococcus sulfureus ATCC_49903 (PacBio/Illumina hybrid assembly).</title>
        <authorList>
            <consortium name="The Broad Institute Genomics Platform"/>
            <consortium name="The Broad Institute Genome Sequencing Center for Infectious Disease"/>
            <person name="Earl A."/>
            <person name="Russ C."/>
            <person name="Gilmore M."/>
            <person name="Surin D."/>
            <person name="Walker B."/>
            <person name="Young S."/>
            <person name="Zeng Q."/>
            <person name="Gargeya S."/>
            <person name="Fitzgerald M."/>
            <person name="Haas B."/>
            <person name="Abouelleil A."/>
            <person name="Allen A.W."/>
            <person name="Alvarado L."/>
            <person name="Arachchi H.M."/>
            <person name="Berlin A.M."/>
            <person name="Chapman S.B."/>
            <person name="Gainer-Dewar J."/>
            <person name="Goldberg J."/>
            <person name="Griggs A."/>
            <person name="Gujja S."/>
            <person name="Hansen M."/>
            <person name="Howarth C."/>
            <person name="Imamovic A."/>
            <person name="Ireland A."/>
            <person name="Larimer J."/>
            <person name="McCowan C."/>
            <person name="Murphy C."/>
            <person name="Pearson M."/>
            <person name="Poon T.W."/>
            <person name="Priest M."/>
            <person name="Roberts A."/>
            <person name="Saif S."/>
            <person name="Shea T."/>
            <person name="Sisk P."/>
            <person name="Sykes S."/>
            <person name="Wortman J."/>
            <person name="Nusbaum C."/>
            <person name="Birren B."/>
        </authorList>
    </citation>
    <scope>NUCLEOTIDE SEQUENCE [LARGE SCALE GENOMIC DNA]</scope>
    <source>
        <strain evidence="2 3">ATCC 49903</strain>
    </source>
</reference>
<dbReference type="PANTHER" id="PTHR40086:SF1">
    <property type="entry name" value="CELL CYCLE REGULATOR CCRZ"/>
    <property type="match status" value="1"/>
</dbReference>
<dbReference type="InterPro" id="IPR052077">
    <property type="entry name" value="CcrZ_PhaseVar_Mediator"/>
</dbReference>